<dbReference type="InterPro" id="IPR049900">
    <property type="entry name" value="PKS_mFAS_DH"/>
</dbReference>
<dbReference type="InterPro" id="IPR020802">
    <property type="entry name" value="TesA-like"/>
</dbReference>
<evidence type="ECO:0000259" key="9">
    <source>
        <dbReference type="PROSITE" id="PS50075"/>
    </source>
</evidence>
<dbReference type="CDD" id="cd00833">
    <property type="entry name" value="PKS"/>
    <property type="match status" value="1"/>
</dbReference>
<organism evidence="12 13">
    <name type="scientific">Hyphomonas hirschiana VP5</name>
    <dbReference type="NCBI Taxonomy" id="1280951"/>
    <lineage>
        <taxon>Bacteria</taxon>
        <taxon>Pseudomonadati</taxon>
        <taxon>Pseudomonadota</taxon>
        <taxon>Alphaproteobacteria</taxon>
        <taxon>Hyphomonadales</taxon>
        <taxon>Hyphomonadaceae</taxon>
        <taxon>Hyphomonas</taxon>
    </lineage>
</organism>
<dbReference type="GO" id="GO:0004312">
    <property type="term" value="F:fatty acid synthase activity"/>
    <property type="evidence" value="ECO:0007669"/>
    <property type="project" value="TreeGrafter"/>
</dbReference>
<dbReference type="OrthoDB" id="9778690at2"/>
<dbReference type="InterPro" id="IPR020841">
    <property type="entry name" value="PKS_Beta-ketoAc_synthase_dom"/>
</dbReference>
<dbReference type="Pfam" id="PF21089">
    <property type="entry name" value="PKS_DH_N"/>
    <property type="match status" value="1"/>
</dbReference>
<keyword evidence="2" id="KW-0597">Phosphoprotein</keyword>
<protein>
    <submittedName>
        <fullName evidence="12">Polyketide synthase type I</fullName>
    </submittedName>
</protein>
<feature type="domain" description="Carrier" evidence="9">
    <location>
        <begin position="1686"/>
        <end position="1761"/>
    </location>
</feature>
<dbReference type="PROSITE" id="PS52019">
    <property type="entry name" value="PKS_MFAS_DH"/>
    <property type="match status" value="1"/>
</dbReference>
<dbReference type="Pfam" id="PF22621">
    <property type="entry name" value="CurL-like_PKS_C"/>
    <property type="match status" value="1"/>
</dbReference>
<dbReference type="InterPro" id="IPR049552">
    <property type="entry name" value="PKS_DH_N"/>
</dbReference>
<dbReference type="Gene3D" id="3.30.70.3290">
    <property type="match status" value="1"/>
</dbReference>
<evidence type="ECO:0000256" key="8">
    <source>
        <dbReference type="SAM" id="MobiDB-lite"/>
    </source>
</evidence>
<dbReference type="Gene3D" id="3.40.50.720">
    <property type="entry name" value="NAD(P)-binding Rossmann-like Domain"/>
    <property type="match status" value="1"/>
</dbReference>
<dbReference type="SUPFAM" id="SSF51735">
    <property type="entry name" value="NAD(P)-binding Rossmann-fold domains"/>
    <property type="match status" value="2"/>
</dbReference>
<dbReference type="FunFam" id="3.40.47.10:FF:000042">
    <property type="entry name" value="Polyketide synthase Pks13"/>
    <property type="match status" value="1"/>
</dbReference>
<gene>
    <name evidence="12" type="ORF">HHI_03762</name>
</gene>
<dbReference type="InterPro" id="IPR014030">
    <property type="entry name" value="Ketoacyl_synth_N"/>
</dbReference>
<dbReference type="InterPro" id="IPR018201">
    <property type="entry name" value="Ketoacyl_synth_AS"/>
</dbReference>
<keyword evidence="4" id="KW-0276">Fatty acid metabolism</keyword>
<feature type="region of interest" description="C-terminal hotdog fold" evidence="7">
    <location>
        <begin position="1474"/>
        <end position="1615"/>
    </location>
</feature>
<dbReference type="SUPFAM" id="SSF53901">
    <property type="entry name" value="Thiolase-like"/>
    <property type="match status" value="1"/>
</dbReference>
<dbReference type="GO" id="GO:0005737">
    <property type="term" value="C:cytoplasm"/>
    <property type="evidence" value="ECO:0007669"/>
    <property type="project" value="TreeGrafter"/>
</dbReference>
<dbReference type="GO" id="GO:0006633">
    <property type="term" value="P:fatty acid biosynthetic process"/>
    <property type="evidence" value="ECO:0007669"/>
    <property type="project" value="InterPro"/>
</dbReference>
<evidence type="ECO:0000256" key="5">
    <source>
        <dbReference type="ARBA" id="ARBA00023098"/>
    </source>
</evidence>
<dbReference type="InterPro" id="IPR049551">
    <property type="entry name" value="PKS_DH_C"/>
</dbReference>
<dbReference type="InterPro" id="IPR001227">
    <property type="entry name" value="Ac_transferase_dom_sf"/>
</dbReference>
<feature type="region of interest" description="Disordered" evidence="8">
    <location>
        <begin position="1768"/>
        <end position="1794"/>
    </location>
</feature>
<dbReference type="Pfam" id="PF08659">
    <property type="entry name" value="KR"/>
    <property type="match status" value="1"/>
</dbReference>
<dbReference type="PROSITE" id="PS52004">
    <property type="entry name" value="KS3_2"/>
    <property type="match status" value="1"/>
</dbReference>
<dbReference type="Proteomes" id="UP000025061">
    <property type="component" value="Unassembled WGS sequence"/>
</dbReference>
<dbReference type="Pfam" id="PF14765">
    <property type="entry name" value="PS-DH"/>
    <property type="match status" value="1"/>
</dbReference>
<dbReference type="SUPFAM" id="SSF52151">
    <property type="entry name" value="FabD/lysophospholipase-like"/>
    <property type="match status" value="1"/>
</dbReference>
<dbReference type="SMART" id="SM00825">
    <property type="entry name" value="PKS_KS"/>
    <property type="match status" value="1"/>
</dbReference>
<dbReference type="Pfam" id="PF00550">
    <property type="entry name" value="PP-binding"/>
    <property type="match status" value="1"/>
</dbReference>
<dbReference type="GO" id="GO:0004315">
    <property type="term" value="F:3-oxoacyl-[acyl-carrier-protein] synthase activity"/>
    <property type="evidence" value="ECO:0007669"/>
    <property type="project" value="InterPro"/>
</dbReference>
<dbReference type="Gene3D" id="3.40.366.10">
    <property type="entry name" value="Malonyl-Coenzyme A Acyl Carrier Protein, domain 2"/>
    <property type="match status" value="1"/>
</dbReference>
<dbReference type="GO" id="GO:0071770">
    <property type="term" value="P:DIM/DIP cell wall layer assembly"/>
    <property type="evidence" value="ECO:0007669"/>
    <property type="project" value="TreeGrafter"/>
</dbReference>
<feature type="region of interest" description="N-terminal hotdog fold" evidence="7">
    <location>
        <begin position="1342"/>
        <end position="1465"/>
    </location>
</feature>
<dbReference type="EMBL" id="ARYI01000002">
    <property type="protein sequence ID" value="KCZ95857.1"/>
    <property type="molecule type" value="Genomic_DNA"/>
</dbReference>
<dbReference type="InterPro" id="IPR042104">
    <property type="entry name" value="PKS_dehydratase_sf"/>
</dbReference>
<dbReference type="InterPro" id="IPR016036">
    <property type="entry name" value="Malonyl_transacylase_ACP-bd"/>
</dbReference>
<keyword evidence="3" id="KW-0808">Transferase</keyword>
<dbReference type="Pfam" id="PF00975">
    <property type="entry name" value="Thioesterase"/>
    <property type="match status" value="1"/>
</dbReference>
<dbReference type="Pfam" id="PF02801">
    <property type="entry name" value="Ketoacyl-synt_C"/>
    <property type="match status" value="1"/>
</dbReference>
<dbReference type="CDD" id="cd08953">
    <property type="entry name" value="KR_2_SDR_x"/>
    <property type="match status" value="1"/>
</dbReference>
<dbReference type="SMART" id="SM00824">
    <property type="entry name" value="PKS_TE"/>
    <property type="match status" value="1"/>
</dbReference>
<dbReference type="Gene3D" id="1.10.1200.10">
    <property type="entry name" value="ACP-like"/>
    <property type="match status" value="1"/>
</dbReference>
<dbReference type="PANTHER" id="PTHR43775:SF37">
    <property type="entry name" value="SI:DKEY-61P9.11"/>
    <property type="match status" value="1"/>
</dbReference>
<evidence type="ECO:0000313" key="13">
    <source>
        <dbReference type="Proteomes" id="UP000025061"/>
    </source>
</evidence>
<dbReference type="InterPro" id="IPR036736">
    <property type="entry name" value="ACP-like_sf"/>
</dbReference>
<dbReference type="PROSITE" id="PS50075">
    <property type="entry name" value="CARRIER"/>
    <property type="match status" value="1"/>
</dbReference>
<dbReference type="GO" id="GO:0005886">
    <property type="term" value="C:plasma membrane"/>
    <property type="evidence" value="ECO:0007669"/>
    <property type="project" value="TreeGrafter"/>
</dbReference>
<dbReference type="Gene3D" id="3.40.47.10">
    <property type="match status" value="1"/>
</dbReference>
<dbReference type="InterPro" id="IPR050091">
    <property type="entry name" value="PKS_NRPS_Biosynth_Enz"/>
</dbReference>
<feature type="compositionally biased region" description="Low complexity" evidence="8">
    <location>
        <begin position="1783"/>
        <end position="1794"/>
    </location>
</feature>
<dbReference type="SUPFAM" id="SSF47336">
    <property type="entry name" value="ACP-like"/>
    <property type="match status" value="1"/>
</dbReference>
<dbReference type="SUPFAM" id="SSF53474">
    <property type="entry name" value="alpha/beta-Hydrolases"/>
    <property type="match status" value="1"/>
</dbReference>
<evidence type="ECO:0000256" key="3">
    <source>
        <dbReference type="ARBA" id="ARBA00022679"/>
    </source>
</evidence>
<dbReference type="Gene3D" id="3.40.50.1820">
    <property type="entry name" value="alpha/beta hydrolase"/>
    <property type="match status" value="1"/>
</dbReference>
<evidence type="ECO:0000256" key="7">
    <source>
        <dbReference type="PROSITE-ProRule" id="PRU01363"/>
    </source>
</evidence>
<evidence type="ECO:0000313" key="12">
    <source>
        <dbReference type="EMBL" id="KCZ95857.1"/>
    </source>
</evidence>
<sequence length="2085" mass="222251">MADENSIAIVGMAGHFPGARSVREYWSMLEAGRDATRWLTPEELVAAGESFAAIQDPRYIRATMALPDMEMFDAGFFGFSPREAAILDPQHRHFLECCWEALEDAGHMPADEFDGAVGVFGGCGMQAYLAFNLLSNPELVESEGMFLLRHTGNDKDFLTTRVSYLLNLHGPSIGVQTACSTSLVAIHMACQSLLARECDMALAGGSSIDLPHGRGYRYAEGEILSSTGRCRAFDDEADGTLFGSGSAVVALRRLDDALRDGDNIHAVILGSAINNDGARKAGYLAPSIDGQAMAAAEALAIAGVEPGSVDYIEAHGTGTLVGDPIELSALQQVYGDAPAGSIGIGSVKTNIGHLDTAAGIASLIKVVLAMRGEKLPATLNFSKPNSRFDFARSPFKVVGEQKDWQRGTKPRRASVNSLGVGGTNAHVVLEEAPILPPALASGPQVITLSAKTKDSLEGLVAKWRGFAAAPDAGFCIANAAFTAQTGRKIFAHRATVVASNAQELAERLTPNGAWRRTSATAKDTKPRIVFMFPGGGAQYPNAARSLYENNTEFRAAVEACFAVLEPGLARDLRALMFEAVDFKAGSAALERPTYSLLSVFIVEYALSKLWESWGVTPDAVIGHSAGEYAAAVLAGIMSLEDAIGVVLERGEIFETAPAGGMISVQDDEARVRALVGDDLDIAVLNSPQVTVVSGADEPLAAFSKRLEAEGIKHAPVRIKVAAHSRMLDGGLARFRARLDRVKLSPPKMEFINNLVGAPAKPQELATSDYWVNHLRGAVRFADGLSAALSTPDTVLVEVGPGQALCALAGLAQGAHALRGVVASLPTAVEDHDAEAYALSAFGHLWALGASVDFARVRKGEGQRRVSVPTYAFERQRHWIEPGKGKAAADTDTLQIFRSADVKDWFETRVYEPAPLEQETHSARTHVIFSDGSDLAAETIKRLRARGDACVVVSHDPAAGELQTADGAFSFDASAQDYAPLIDAVSQECAEPDTLVFLWPLLYASADEAFQAFDAAFKLGKALQLSGWAERTLLVAATQNALAVEASEASDAMQAGVFGPWQMLSAEQPGVRARVVDFGAADDISMRAGEIISELDAAGDAPVAAWRDGQRFVPGLKRGVTPPANQTLREKGVYLITGGLGGIGLELARYLAGAVKARLVLTGRTPAPPRESWDRLAAGWGAPDDVVRARELIALESLGAEVLVMAADVADTAEMQAVVDQARARFGAVNGIFHAAGAIDDTPMAMKTLEEAHRVLSAKAQGARVLDRLAPDGTLDMFAVFSSTSVLITPPGQSDYVAGNAIAETVAASRSDGRVITWGIWADIGMAKRAADAGAVGNAGAMHPLLGVRQETRDGTVQFAETYSEATLWTLSEHRIGDITVLPGAAYVEISSAAALSVGLGDQVDISQLSYVAPLAIRPRQSRQVRTTLTPLEGDGFRIEVESRAHAGEGWLLHFDAQLSKRTSAPDPVSAVACETEIDAERLTLTERGVGFGPRWSNVSRARVGDGAVSADFVLPRDFVDDLETYRIHPALFDTSFAAGLFLLENDAERGVFAPVSIGSVRVYRTLTERFSAEGRLTAEGDDTATFDVDIKDASGTLLLEVRGACFRRVEFGGDIPAIPEPSASARDRLLAEGIRAAEAHAMFEQLFTQGARSFVVSPVSVAQAKLVIRGPAAAASSASSDRKAVTGGDPVEQRLAEMCAEILGVDTLGLDEEFLSYGGGSLTGVRLFARIRRDMGVELALSALLQAPTIRLLAVLVREKLPEPLEGAPAAEDVPVTEKETAAPDAAPKAAVAAAPPAKPAAAKARWSPLVRMAPGASGGKPVFLIHGAGGTVLVFKPLADRLRSEAPVYGIEAQGIDGTQPVLETIEEMADLYVRHILTLDPKGPYRLVGYSGGGVIAVEMAHQLRRSGREVEFLCLLDTLAPQEAERPVRFDKEVARFGQKLQEWVQLGPAEIGARIRKRANSVKDALRARVEPKPEVAPKSHIEILSDLVEEGYMKAQRNYHPPQYDGDVLLFRAEHALLPFLRAGEKLGWDDILIGKMDIIFLDADHFSLIRTPTTEKIADEILSRLNALKAKAESRLETV</sequence>
<dbReference type="PANTHER" id="PTHR43775">
    <property type="entry name" value="FATTY ACID SYNTHASE"/>
    <property type="match status" value="1"/>
</dbReference>
<feature type="domain" description="PKS/mFAS DH" evidence="11">
    <location>
        <begin position="1342"/>
        <end position="1615"/>
    </location>
</feature>
<proteinExistence type="predicted"/>
<dbReference type="Pfam" id="PF00698">
    <property type="entry name" value="Acyl_transf_1"/>
    <property type="match status" value="1"/>
</dbReference>
<evidence type="ECO:0000256" key="1">
    <source>
        <dbReference type="ARBA" id="ARBA00022450"/>
    </source>
</evidence>
<dbReference type="InterPro" id="IPR001031">
    <property type="entry name" value="Thioesterase"/>
</dbReference>
<keyword evidence="13" id="KW-1185">Reference proteome</keyword>
<feature type="active site" description="Proton donor; for dehydratase activity" evidence="7">
    <location>
        <position position="1533"/>
    </location>
</feature>
<dbReference type="SMART" id="SM00822">
    <property type="entry name" value="PKS_KR"/>
    <property type="match status" value="1"/>
</dbReference>
<dbReference type="InterPro" id="IPR020807">
    <property type="entry name" value="PKS_DH"/>
</dbReference>
<reference evidence="12 13" key="1">
    <citation type="submission" date="2013-04" db="EMBL/GenBank/DDBJ databases">
        <title>Hyphomonas hirschiana VP5 Genome Sequencing.</title>
        <authorList>
            <person name="Lai Q."/>
            <person name="Shao Z."/>
        </authorList>
    </citation>
    <scope>NUCLEOTIDE SEQUENCE [LARGE SCALE GENOMIC DNA]</scope>
    <source>
        <strain evidence="12 13">VP5</strain>
    </source>
</reference>
<dbReference type="SMART" id="SM00827">
    <property type="entry name" value="PKS_AT"/>
    <property type="match status" value="1"/>
</dbReference>
<feature type="domain" description="Ketosynthase family 3 (KS3)" evidence="10">
    <location>
        <begin position="4"/>
        <end position="431"/>
    </location>
</feature>
<evidence type="ECO:0000256" key="6">
    <source>
        <dbReference type="ARBA" id="ARBA00023268"/>
    </source>
</evidence>
<dbReference type="Pfam" id="PF00109">
    <property type="entry name" value="ketoacyl-synt"/>
    <property type="match status" value="1"/>
</dbReference>
<dbReference type="SMART" id="SM00826">
    <property type="entry name" value="PKS_DH"/>
    <property type="match status" value="1"/>
</dbReference>
<evidence type="ECO:0000256" key="4">
    <source>
        <dbReference type="ARBA" id="ARBA00022832"/>
    </source>
</evidence>
<dbReference type="InterPro" id="IPR057326">
    <property type="entry name" value="KR_dom"/>
</dbReference>
<accession>A0A059FZE9</accession>
<dbReference type="SUPFAM" id="SSF55048">
    <property type="entry name" value="Probable ACP-binding domain of malonyl-CoA ACP transacylase"/>
    <property type="match status" value="1"/>
</dbReference>
<dbReference type="InterPro" id="IPR016039">
    <property type="entry name" value="Thiolase-like"/>
</dbReference>
<dbReference type="PROSITE" id="PS00606">
    <property type="entry name" value="KS3_1"/>
    <property type="match status" value="1"/>
</dbReference>
<dbReference type="InterPro" id="IPR029058">
    <property type="entry name" value="AB_hydrolase_fold"/>
</dbReference>
<dbReference type="PATRIC" id="fig|1280951.3.peg.766"/>
<keyword evidence="5" id="KW-0443">Lipid metabolism</keyword>
<keyword evidence="1" id="KW-0596">Phosphopantetheine</keyword>
<dbReference type="InterPro" id="IPR036291">
    <property type="entry name" value="NAD(P)-bd_dom_sf"/>
</dbReference>
<dbReference type="InterPro" id="IPR014043">
    <property type="entry name" value="Acyl_transferase_dom"/>
</dbReference>
<feature type="active site" description="Proton acceptor; for dehydratase activity" evidence="7">
    <location>
        <position position="1373"/>
    </location>
</feature>
<evidence type="ECO:0000259" key="10">
    <source>
        <dbReference type="PROSITE" id="PS52004"/>
    </source>
</evidence>
<dbReference type="InterPro" id="IPR014031">
    <property type="entry name" value="Ketoacyl_synth_C"/>
</dbReference>
<dbReference type="GO" id="GO:0031177">
    <property type="term" value="F:phosphopantetheine binding"/>
    <property type="evidence" value="ECO:0007669"/>
    <property type="project" value="InterPro"/>
</dbReference>
<dbReference type="InterPro" id="IPR013968">
    <property type="entry name" value="PKS_KR"/>
</dbReference>
<evidence type="ECO:0000256" key="2">
    <source>
        <dbReference type="ARBA" id="ARBA00022553"/>
    </source>
</evidence>
<dbReference type="SMART" id="SM00823">
    <property type="entry name" value="PKS_PP"/>
    <property type="match status" value="1"/>
</dbReference>
<evidence type="ECO:0000259" key="11">
    <source>
        <dbReference type="PROSITE" id="PS52019"/>
    </source>
</evidence>
<dbReference type="InterPro" id="IPR016035">
    <property type="entry name" value="Acyl_Trfase/lysoPLipase"/>
</dbReference>
<dbReference type="InterPro" id="IPR020806">
    <property type="entry name" value="PKS_PP-bd"/>
</dbReference>
<keyword evidence="6" id="KW-0511">Multifunctional enzyme</keyword>
<dbReference type="InterPro" id="IPR009081">
    <property type="entry name" value="PP-bd_ACP"/>
</dbReference>
<dbReference type="Gene3D" id="3.10.129.110">
    <property type="entry name" value="Polyketide synthase dehydratase"/>
    <property type="match status" value="1"/>
</dbReference>
<name>A0A059FZE9_9PROT</name>
<comment type="caution">
    <text evidence="12">The sequence shown here is derived from an EMBL/GenBank/DDBJ whole genome shotgun (WGS) entry which is preliminary data.</text>
</comment>
<dbReference type="RefSeq" id="WP_011646208.1">
    <property type="nucleotide sequence ID" value="NZ_ARYI01000002.1"/>
</dbReference>